<reference evidence="1 3" key="1">
    <citation type="submission" date="2019-09" db="EMBL/GenBank/DDBJ databases">
        <title>Genome sequence of Clostridium sp. EA1.</title>
        <authorList>
            <person name="Poehlein A."/>
            <person name="Bengelsdorf F.R."/>
            <person name="Daniel R."/>
        </authorList>
    </citation>
    <scope>NUCLEOTIDE SEQUENCE [LARGE SCALE GENOMIC DNA]</scope>
    <source>
        <strain evidence="1 3">EA1</strain>
    </source>
</reference>
<keyword evidence="3" id="KW-1185">Reference proteome</keyword>
<accession>A0A7G8TED3</accession>
<dbReference type="KEGG" id="cfem:HCR03_07015"/>
<dbReference type="Pfam" id="PF14070">
    <property type="entry name" value="YjfB_motility"/>
    <property type="match status" value="1"/>
</dbReference>
<evidence type="ECO:0000313" key="2">
    <source>
        <dbReference type="EMBL" id="QNK41974.1"/>
    </source>
</evidence>
<organism evidence="1 3">
    <name type="scientific">Caproicibacter fermentans</name>
    <dbReference type="NCBI Taxonomy" id="2576756"/>
    <lineage>
        <taxon>Bacteria</taxon>
        <taxon>Bacillati</taxon>
        <taxon>Bacillota</taxon>
        <taxon>Clostridia</taxon>
        <taxon>Eubacteriales</taxon>
        <taxon>Acutalibacteraceae</taxon>
        <taxon>Caproicibacter</taxon>
    </lineage>
</organism>
<dbReference type="Proteomes" id="UP000515909">
    <property type="component" value="Chromosome"/>
</dbReference>
<evidence type="ECO:0000313" key="4">
    <source>
        <dbReference type="Proteomes" id="UP000515909"/>
    </source>
</evidence>
<dbReference type="EMBL" id="VWXL01000053">
    <property type="protein sequence ID" value="MVB11214.1"/>
    <property type="molecule type" value="Genomic_DNA"/>
</dbReference>
<sequence length="59" mass="6299">MDVGSIADASMAMSMANTQQAVGTTVLRKTLDMEQTEGISLIQSMQESAPSNHILDMLV</sequence>
<dbReference type="InterPro" id="IPR025906">
    <property type="entry name" value="YjfB_motility"/>
</dbReference>
<dbReference type="EMBL" id="CP060286">
    <property type="protein sequence ID" value="QNK41974.1"/>
    <property type="molecule type" value="Genomic_DNA"/>
</dbReference>
<accession>A0A6N8HZD2</accession>
<evidence type="ECO:0000313" key="1">
    <source>
        <dbReference type="EMBL" id="MVB11214.1"/>
    </source>
</evidence>
<evidence type="ECO:0000313" key="3">
    <source>
        <dbReference type="Proteomes" id="UP000469440"/>
    </source>
</evidence>
<dbReference type="AlphaFoldDB" id="A0A6N8HZD2"/>
<dbReference type="RefSeq" id="WP_066649737.1">
    <property type="nucleotide sequence ID" value="NZ_CP060286.1"/>
</dbReference>
<dbReference type="Proteomes" id="UP000469440">
    <property type="component" value="Unassembled WGS sequence"/>
</dbReference>
<proteinExistence type="predicted"/>
<name>A0A6N8HZD2_9FIRM</name>
<protein>
    <submittedName>
        <fullName evidence="1">Putative motility protein</fullName>
    </submittedName>
    <submittedName>
        <fullName evidence="2">YjfB family protein</fullName>
    </submittedName>
</protein>
<gene>
    <name evidence="1" type="ORF">CAFE_19220</name>
    <name evidence="2" type="ORF">HCR03_07015</name>
</gene>
<reference evidence="2 4" key="2">
    <citation type="submission" date="2020-08" db="EMBL/GenBank/DDBJ databases">
        <title>The isolate Caproiciproducens sp. 7D4C2 produces n-caproate at mildly acidic conditions from hexoses: genome and rBOX comparison with related strains and chain-elongating bacteria.</title>
        <authorList>
            <person name="Esquivel-Elizondo S."/>
            <person name="Bagci C."/>
            <person name="Temovska M."/>
            <person name="Jeon B.S."/>
            <person name="Bessarab I."/>
            <person name="Williams R.B.H."/>
            <person name="Huson D.H."/>
            <person name="Angenent L.T."/>
        </authorList>
    </citation>
    <scope>NUCLEOTIDE SEQUENCE [LARGE SCALE GENOMIC DNA]</scope>
    <source>
        <strain evidence="2 4">7D4C2</strain>
    </source>
</reference>